<proteinExistence type="predicted"/>
<dbReference type="Pfam" id="PF06568">
    <property type="entry name" value="YjiS-like"/>
    <property type="match status" value="1"/>
</dbReference>
<name>A0A917NH28_9PROT</name>
<feature type="domain" description="YjiS-like" evidence="1">
    <location>
        <begin position="24"/>
        <end position="59"/>
    </location>
</feature>
<sequence length="70" mass="8112">MTTHTDLMTASPPVRRARRPWAWLLAWLGAAMDRREQRLRLATLDPHLLRDIGLTRAEAQAEAEHPCWRA</sequence>
<evidence type="ECO:0000313" key="3">
    <source>
        <dbReference type="Proteomes" id="UP000661507"/>
    </source>
</evidence>
<organism evidence="2 3">
    <name type="scientific">Neoroseomonas lacus</name>
    <dbReference type="NCBI Taxonomy" id="287609"/>
    <lineage>
        <taxon>Bacteria</taxon>
        <taxon>Pseudomonadati</taxon>
        <taxon>Pseudomonadota</taxon>
        <taxon>Alphaproteobacteria</taxon>
        <taxon>Acetobacterales</taxon>
        <taxon>Acetobacteraceae</taxon>
        <taxon>Neoroseomonas</taxon>
    </lineage>
</organism>
<dbReference type="AlphaFoldDB" id="A0A917NH28"/>
<gene>
    <name evidence="2" type="ORF">GCM10011320_04180</name>
</gene>
<dbReference type="InterPro" id="IPR009506">
    <property type="entry name" value="YjiS-like"/>
</dbReference>
<accession>A0A917NH28</accession>
<reference evidence="2" key="2">
    <citation type="submission" date="2020-09" db="EMBL/GenBank/DDBJ databases">
        <authorList>
            <person name="Sun Q."/>
            <person name="Zhou Y."/>
        </authorList>
    </citation>
    <scope>NUCLEOTIDE SEQUENCE</scope>
    <source>
        <strain evidence="2">CGMCC 1.3617</strain>
    </source>
</reference>
<dbReference type="RefSeq" id="WP_188965242.1">
    <property type="nucleotide sequence ID" value="NZ_BMKW01000001.1"/>
</dbReference>
<dbReference type="EMBL" id="BMKW01000001">
    <property type="protein sequence ID" value="GGJ00525.1"/>
    <property type="molecule type" value="Genomic_DNA"/>
</dbReference>
<evidence type="ECO:0000259" key="1">
    <source>
        <dbReference type="Pfam" id="PF06568"/>
    </source>
</evidence>
<reference evidence="2" key="1">
    <citation type="journal article" date="2014" name="Int. J. Syst. Evol. Microbiol.">
        <title>Complete genome sequence of Corynebacterium casei LMG S-19264T (=DSM 44701T), isolated from a smear-ripened cheese.</title>
        <authorList>
            <consortium name="US DOE Joint Genome Institute (JGI-PGF)"/>
            <person name="Walter F."/>
            <person name="Albersmeier A."/>
            <person name="Kalinowski J."/>
            <person name="Ruckert C."/>
        </authorList>
    </citation>
    <scope>NUCLEOTIDE SEQUENCE</scope>
    <source>
        <strain evidence="2">CGMCC 1.3617</strain>
    </source>
</reference>
<protein>
    <recommendedName>
        <fullName evidence="1">YjiS-like domain-containing protein</fullName>
    </recommendedName>
</protein>
<dbReference type="Proteomes" id="UP000661507">
    <property type="component" value="Unassembled WGS sequence"/>
</dbReference>
<keyword evidence="3" id="KW-1185">Reference proteome</keyword>
<evidence type="ECO:0000313" key="2">
    <source>
        <dbReference type="EMBL" id="GGJ00525.1"/>
    </source>
</evidence>
<comment type="caution">
    <text evidence="2">The sequence shown here is derived from an EMBL/GenBank/DDBJ whole genome shotgun (WGS) entry which is preliminary data.</text>
</comment>